<feature type="transmembrane region" description="Helical" evidence="1">
    <location>
        <begin position="341"/>
        <end position="362"/>
    </location>
</feature>
<evidence type="ECO:0000313" key="4">
    <source>
        <dbReference type="Proteomes" id="UP000536711"/>
    </source>
</evidence>
<dbReference type="Proteomes" id="UP000536711">
    <property type="component" value="Unassembled WGS sequence"/>
</dbReference>
<name>A0A8H4JA02_9HYPO</name>
<organism evidence="3 4">
    <name type="scientific">Fusarium acutatum</name>
    <dbReference type="NCBI Taxonomy" id="78861"/>
    <lineage>
        <taxon>Eukaryota</taxon>
        <taxon>Fungi</taxon>
        <taxon>Dikarya</taxon>
        <taxon>Ascomycota</taxon>
        <taxon>Pezizomycotina</taxon>
        <taxon>Sordariomycetes</taxon>
        <taxon>Hypocreomycetidae</taxon>
        <taxon>Hypocreales</taxon>
        <taxon>Nectriaceae</taxon>
        <taxon>Fusarium</taxon>
        <taxon>Fusarium fujikuroi species complex</taxon>
    </lineage>
</organism>
<dbReference type="OrthoDB" id="3753531at2759"/>
<dbReference type="SUPFAM" id="SSF51735">
    <property type="entry name" value="NAD(P)-binding Rossmann-fold domains"/>
    <property type="match status" value="1"/>
</dbReference>
<dbReference type="GO" id="GO:0016020">
    <property type="term" value="C:membrane"/>
    <property type="evidence" value="ECO:0007669"/>
    <property type="project" value="TreeGrafter"/>
</dbReference>
<evidence type="ECO:0000259" key="2">
    <source>
        <dbReference type="Pfam" id="PF02558"/>
    </source>
</evidence>
<keyword evidence="1" id="KW-0812">Transmembrane</keyword>
<dbReference type="AlphaFoldDB" id="A0A8H4JA02"/>
<dbReference type="GO" id="GO:0015171">
    <property type="term" value="F:amino acid transmembrane transporter activity"/>
    <property type="evidence" value="ECO:0007669"/>
    <property type="project" value="TreeGrafter"/>
</dbReference>
<dbReference type="Gene3D" id="3.40.50.720">
    <property type="entry name" value="NAD(P)-binding Rossmann-like Domain"/>
    <property type="match status" value="1"/>
</dbReference>
<keyword evidence="1" id="KW-0472">Membrane</keyword>
<proteinExistence type="predicted"/>
<dbReference type="PANTHER" id="PTHR43341:SF39">
    <property type="entry name" value="AMINO ACID TRANSPORTER (EUROFUNG)-RELATED"/>
    <property type="match status" value="1"/>
</dbReference>
<protein>
    <submittedName>
        <fullName evidence="3">General amino acid permease</fullName>
    </submittedName>
</protein>
<sequence>MTQYNQPKSLIIGAGAIGIALGYHLQLAGAQVSFLVRQQGVMDLQKDQVLYCHDDNSLKVFKGYIIKTLPEVDVQAYDYVFFALTGAALKSEDGQRLVKLIGTAIGGPGNKTKILIGSFFIGIRDWFLEVSGLPQDRVAACNPAIHVYSTKAFQMPSVYAEPAKANLIEQADWAYADRFSTGAAFHVMDDCPGIAQSFSNLYNNCRVSKCIIRSPVEDAAFGNLAPIAFAATELLGWPKFRDIDPSNDIWVLATEAAKEVLGLHLHGEYGRLAATNLNPATFLEGMKEYERTFGTFDIIAFSQYHHGGKVQAQDQQHLQDCIVRGKEEVRCTYLLSHSCHFALLPLILVVSNSSVTFFYYFVDLTTGGFIRVYTCMLLTFIGWHRALKAQPDVAPESLLPYLSPFRPYGSYFAFVLGCIILLFIGWGTFSPLDVEGWITYYFAAAFDPLMFMVGNLVKKRRWAKPSQADLITGKATVDEECQVWEDLGAPENERMRLKQMEWLRRF</sequence>
<dbReference type="InterPro" id="IPR050524">
    <property type="entry name" value="APC_YAT"/>
</dbReference>
<feature type="transmembrane region" description="Helical" evidence="1">
    <location>
        <begin position="12"/>
        <end position="36"/>
    </location>
</feature>
<feature type="transmembrane region" description="Helical" evidence="1">
    <location>
        <begin position="368"/>
        <end position="387"/>
    </location>
</feature>
<dbReference type="InterPro" id="IPR013332">
    <property type="entry name" value="KPR_N"/>
</dbReference>
<feature type="transmembrane region" description="Helical" evidence="1">
    <location>
        <begin position="438"/>
        <end position="457"/>
    </location>
</feature>
<evidence type="ECO:0000256" key="1">
    <source>
        <dbReference type="SAM" id="Phobius"/>
    </source>
</evidence>
<reference evidence="3 4" key="1">
    <citation type="submission" date="2020-01" db="EMBL/GenBank/DDBJ databases">
        <title>Identification and distribution of gene clusters putatively required for synthesis of sphingolipid metabolism inhibitors in phylogenetically diverse species of the filamentous fungus Fusarium.</title>
        <authorList>
            <person name="Kim H.-S."/>
            <person name="Busman M."/>
            <person name="Brown D.W."/>
            <person name="Divon H."/>
            <person name="Uhlig S."/>
            <person name="Proctor R.H."/>
        </authorList>
    </citation>
    <scope>NUCLEOTIDE SEQUENCE [LARGE SCALE GENOMIC DNA]</scope>
    <source>
        <strain evidence="3 4">NRRL 13308</strain>
    </source>
</reference>
<dbReference type="Pfam" id="PF02558">
    <property type="entry name" value="ApbA"/>
    <property type="match status" value="1"/>
</dbReference>
<dbReference type="EMBL" id="JAADJF010000510">
    <property type="protein sequence ID" value="KAF4415826.1"/>
    <property type="molecule type" value="Genomic_DNA"/>
</dbReference>
<comment type="caution">
    <text evidence="3">The sequence shown here is derived from an EMBL/GenBank/DDBJ whole genome shotgun (WGS) entry which is preliminary data.</text>
</comment>
<gene>
    <name evidence="3" type="ORF">FACUT_13095</name>
</gene>
<feature type="domain" description="Ketopantoate reductase N-terminal" evidence="2">
    <location>
        <begin position="10"/>
        <end position="84"/>
    </location>
</feature>
<dbReference type="InterPro" id="IPR036291">
    <property type="entry name" value="NAD(P)-bd_dom_sf"/>
</dbReference>
<dbReference type="PANTHER" id="PTHR43341">
    <property type="entry name" value="AMINO ACID PERMEASE"/>
    <property type="match status" value="1"/>
</dbReference>
<keyword evidence="1" id="KW-1133">Transmembrane helix</keyword>
<evidence type="ECO:0000313" key="3">
    <source>
        <dbReference type="EMBL" id="KAF4415826.1"/>
    </source>
</evidence>
<accession>A0A8H4JA02</accession>
<feature type="transmembrane region" description="Helical" evidence="1">
    <location>
        <begin position="408"/>
        <end position="426"/>
    </location>
</feature>
<keyword evidence="4" id="KW-1185">Reference proteome</keyword>